<name>E3GFI6_9FIRM</name>
<dbReference type="CDD" id="cd01745">
    <property type="entry name" value="GATase1_2"/>
    <property type="match status" value="1"/>
</dbReference>
<dbReference type="SUPFAM" id="SSF52317">
    <property type="entry name" value="Class I glutamine amidotransferase-like"/>
    <property type="match status" value="1"/>
</dbReference>
<dbReference type="AlphaFoldDB" id="E3GFI6"/>
<dbReference type="GO" id="GO:0005829">
    <property type="term" value="C:cytosol"/>
    <property type="evidence" value="ECO:0007669"/>
    <property type="project" value="TreeGrafter"/>
</dbReference>
<keyword evidence="2" id="KW-1185">Reference proteome</keyword>
<dbReference type="InterPro" id="IPR029062">
    <property type="entry name" value="Class_I_gatase-like"/>
</dbReference>
<protein>
    <submittedName>
        <fullName evidence="1">Amidotransferase subunit</fullName>
    </submittedName>
</protein>
<dbReference type="InterPro" id="IPR011697">
    <property type="entry name" value="Peptidase_C26"/>
</dbReference>
<dbReference type="HOGENOM" id="CLU_030756_2_0_9"/>
<dbReference type="eggNOG" id="COG2071">
    <property type="taxonomic scope" value="Bacteria"/>
</dbReference>
<dbReference type="PROSITE" id="PS51273">
    <property type="entry name" value="GATASE_TYPE_1"/>
    <property type="match status" value="1"/>
</dbReference>
<evidence type="ECO:0000313" key="2">
    <source>
        <dbReference type="Proteomes" id="UP000006873"/>
    </source>
</evidence>
<dbReference type="GO" id="GO:0006598">
    <property type="term" value="P:polyamine catabolic process"/>
    <property type="evidence" value="ECO:0007669"/>
    <property type="project" value="TreeGrafter"/>
</dbReference>
<evidence type="ECO:0000313" key="1">
    <source>
        <dbReference type="EMBL" id="ADO38320.1"/>
    </source>
</evidence>
<dbReference type="GO" id="GO:0033969">
    <property type="term" value="F:gamma-glutamyl-gamma-aminobutyrate hydrolase activity"/>
    <property type="evidence" value="ECO:0007669"/>
    <property type="project" value="TreeGrafter"/>
</dbReference>
<dbReference type="PANTHER" id="PTHR43235">
    <property type="entry name" value="GLUTAMINE AMIDOTRANSFERASE PB2B2.05-RELATED"/>
    <property type="match status" value="1"/>
</dbReference>
<proteinExistence type="predicted"/>
<dbReference type="Pfam" id="PF07722">
    <property type="entry name" value="Peptidase_C26"/>
    <property type="match status" value="1"/>
</dbReference>
<dbReference type="InterPro" id="IPR044668">
    <property type="entry name" value="PuuD-like"/>
</dbReference>
<sequence>MLFQRIWGNIILKYFNGKSLRKYFFYILLEENRMERKPKIGVLPLYDTKQASKWNSIWIFPGYLNGILEVSGMPFLLPLLKNEADIRALVNEFDGFLFTGGQDVDPALYNQEMTEYCNEVSPERDYMEVILFDEVRKQDKALFGVCRGLQFFNVALGGTLYQDLIAQKKDPDPVQHSQKTEFVFPVHDIEIKEGSKLFEIIGEKTIRVNSMHHQGIAELSPELEATARAKDGLVEAVEIPDMTYGLAIQWHPEFLWPKRSYEYDLFKAFVEAAKNKA</sequence>
<dbReference type="Gene3D" id="3.40.50.880">
    <property type="match status" value="1"/>
</dbReference>
<reference evidence="1 2" key="2">
    <citation type="journal article" date="2011" name="J. Bacteriol.">
        <title>Complete genome sequence of a carbon monoxide-utilizing acetogen, Eubacterium limosum KIST612.</title>
        <authorList>
            <person name="Roh H."/>
            <person name="Ko H.J."/>
            <person name="Kim D."/>
            <person name="Choi D.G."/>
            <person name="Park S."/>
            <person name="Kim S."/>
            <person name="Chang I.S."/>
            <person name="Choi I.G."/>
        </authorList>
    </citation>
    <scope>NUCLEOTIDE SEQUENCE [LARGE SCALE GENOMIC DNA]</scope>
    <source>
        <strain evidence="1 2">KIST612</strain>
    </source>
</reference>
<organism evidence="1 2">
    <name type="scientific">Eubacterium callanderi</name>
    <dbReference type="NCBI Taxonomy" id="53442"/>
    <lineage>
        <taxon>Bacteria</taxon>
        <taxon>Bacillati</taxon>
        <taxon>Bacillota</taxon>
        <taxon>Clostridia</taxon>
        <taxon>Eubacteriales</taxon>
        <taxon>Eubacteriaceae</taxon>
        <taxon>Eubacterium</taxon>
    </lineage>
</organism>
<accession>E3GFI6</accession>
<gene>
    <name evidence="1" type="ordered locus">ELI_3359</name>
</gene>
<dbReference type="Proteomes" id="UP000006873">
    <property type="component" value="Chromosome"/>
</dbReference>
<dbReference type="KEGG" id="elm:ELI_3359"/>
<reference key="1">
    <citation type="submission" date="2010-09" db="EMBL/GenBank/DDBJ databases">
        <authorList>
            <person name="Roh H."/>
            <person name="Ko H.-J."/>
            <person name="Kim D."/>
            <person name="Choi D.G."/>
            <person name="Park S."/>
            <person name="Kim S."/>
            <person name="Kim K.H."/>
            <person name="Chang I.S."/>
            <person name="Choi I.-G."/>
        </authorList>
    </citation>
    <scope>NUCLEOTIDE SEQUENCE</scope>
    <source>
        <strain>KIST612</strain>
    </source>
</reference>
<dbReference type="EMBL" id="CP002273">
    <property type="protein sequence ID" value="ADO38320.1"/>
    <property type="molecule type" value="Genomic_DNA"/>
</dbReference>
<dbReference type="PANTHER" id="PTHR43235:SF1">
    <property type="entry name" value="GLUTAMINE AMIDOTRANSFERASE PB2B2.05-RELATED"/>
    <property type="match status" value="1"/>
</dbReference>